<proteinExistence type="predicted"/>
<evidence type="ECO:0000313" key="3">
    <source>
        <dbReference type="Proteomes" id="UP000320390"/>
    </source>
</evidence>
<evidence type="ECO:0000256" key="1">
    <source>
        <dbReference type="SAM" id="Phobius"/>
    </source>
</evidence>
<dbReference type="GO" id="GO:0140359">
    <property type="term" value="F:ABC-type transporter activity"/>
    <property type="evidence" value="ECO:0007669"/>
    <property type="project" value="InterPro"/>
</dbReference>
<dbReference type="AlphaFoldDB" id="A0A518ETX3"/>
<dbReference type="Proteomes" id="UP000320390">
    <property type="component" value="Chromosome"/>
</dbReference>
<dbReference type="GO" id="GO:0005886">
    <property type="term" value="C:plasma membrane"/>
    <property type="evidence" value="ECO:0007669"/>
    <property type="project" value="UniProtKB-SubCell"/>
</dbReference>
<name>A0A518ETX3_9BACT</name>
<keyword evidence="1" id="KW-0812">Transmembrane</keyword>
<evidence type="ECO:0000313" key="2">
    <source>
        <dbReference type="EMBL" id="QDV07544.1"/>
    </source>
</evidence>
<feature type="transmembrane region" description="Helical" evidence="1">
    <location>
        <begin position="57"/>
        <end position="85"/>
    </location>
</feature>
<gene>
    <name evidence="2" type="ORF">Poly30_30700</name>
</gene>
<feature type="transmembrane region" description="Helical" evidence="1">
    <location>
        <begin position="235"/>
        <end position="255"/>
    </location>
</feature>
<feature type="transmembrane region" description="Helical" evidence="1">
    <location>
        <begin position="106"/>
        <end position="130"/>
    </location>
</feature>
<reference evidence="2 3" key="1">
    <citation type="submission" date="2019-02" db="EMBL/GenBank/DDBJ databases">
        <title>Deep-cultivation of Planctomycetes and their phenomic and genomic characterization uncovers novel biology.</title>
        <authorList>
            <person name="Wiegand S."/>
            <person name="Jogler M."/>
            <person name="Boedeker C."/>
            <person name="Pinto D."/>
            <person name="Vollmers J."/>
            <person name="Rivas-Marin E."/>
            <person name="Kohn T."/>
            <person name="Peeters S.H."/>
            <person name="Heuer A."/>
            <person name="Rast P."/>
            <person name="Oberbeckmann S."/>
            <person name="Bunk B."/>
            <person name="Jeske O."/>
            <person name="Meyerdierks A."/>
            <person name="Storesund J.E."/>
            <person name="Kallscheuer N."/>
            <person name="Luecker S."/>
            <person name="Lage O.M."/>
            <person name="Pohl T."/>
            <person name="Merkel B.J."/>
            <person name="Hornburger P."/>
            <person name="Mueller R.-W."/>
            <person name="Bruemmer F."/>
            <person name="Labrenz M."/>
            <person name="Spormann A.M."/>
            <person name="Op den Camp H."/>
            <person name="Overmann J."/>
            <person name="Amann R."/>
            <person name="Jetten M.S.M."/>
            <person name="Mascher T."/>
            <person name="Medema M.H."/>
            <person name="Devos D.P."/>
            <person name="Kaster A.-K."/>
            <person name="Ovreas L."/>
            <person name="Rohde M."/>
            <person name="Galperin M.Y."/>
            <person name="Jogler C."/>
        </authorList>
    </citation>
    <scope>NUCLEOTIDE SEQUENCE [LARGE SCALE GENOMIC DNA]</scope>
    <source>
        <strain evidence="2 3">Poly30</strain>
    </source>
</reference>
<keyword evidence="3" id="KW-1185">Reference proteome</keyword>
<keyword evidence="1" id="KW-0472">Membrane</keyword>
<dbReference type="OrthoDB" id="265625at2"/>
<sequence>MSTLLALPRATFLIYRLHIGMILGSRRSLAAIGLAVVPPLLAFLASNFAPDNRGATMIYLIVGTFVLIQFVVPMLSVAMGVGVVADEAESRTITFPFTRPIPRASLFLGRWLAAVTAILTLIAASGVLSALAVRVGDRGAPPSNEVIEKLVFAAMVGGVVYSLGSAVIGVLAKRGLIFALGYVFAVEALLANVPGSSQKLTVQYHLRSMFVDQEGKLWKSLEEVFPISLLDPDVAFTKMMIASAVLLVFGCIAVTRKQFVLAS</sequence>
<feature type="transmembrane region" description="Helical" evidence="1">
    <location>
        <begin position="28"/>
        <end position="45"/>
    </location>
</feature>
<feature type="transmembrane region" description="Helical" evidence="1">
    <location>
        <begin position="150"/>
        <end position="171"/>
    </location>
</feature>
<organism evidence="2 3">
    <name type="scientific">Saltatorellus ferox</name>
    <dbReference type="NCBI Taxonomy" id="2528018"/>
    <lineage>
        <taxon>Bacteria</taxon>
        <taxon>Pseudomonadati</taxon>
        <taxon>Planctomycetota</taxon>
        <taxon>Planctomycetia</taxon>
        <taxon>Planctomycetia incertae sedis</taxon>
        <taxon>Saltatorellus</taxon>
    </lineage>
</organism>
<keyword evidence="1" id="KW-1133">Transmembrane helix</keyword>
<dbReference type="Pfam" id="PF12679">
    <property type="entry name" value="ABC2_membrane_2"/>
    <property type="match status" value="1"/>
</dbReference>
<dbReference type="RefSeq" id="WP_145198663.1">
    <property type="nucleotide sequence ID" value="NZ_CP036434.1"/>
</dbReference>
<accession>A0A518ETX3</accession>
<dbReference type="EMBL" id="CP036434">
    <property type="protein sequence ID" value="QDV07544.1"/>
    <property type="molecule type" value="Genomic_DNA"/>
</dbReference>
<protein>
    <submittedName>
        <fullName evidence="2">ABC-2 family transporter protein</fullName>
    </submittedName>
</protein>